<feature type="compositionally biased region" description="Basic and acidic residues" evidence="1">
    <location>
        <begin position="2303"/>
        <end position="2312"/>
    </location>
</feature>
<feature type="region of interest" description="Disordered" evidence="1">
    <location>
        <begin position="19"/>
        <end position="62"/>
    </location>
</feature>
<dbReference type="GeneID" id="13444854"/>
<name>F0VFW5_NEOCL</name>
<feature type="compositionally biased region" description="Basic and acidic residues" evidence="1">
    <location>
        <begin position="2493"/>
        <end position="2519"/>
    </location>
</feature>
<feature type="compositionally biased region" description="Low complexity" evidence="1">
    <location>
        <begin position="217"/>
        <end position="228"/>
    </location>
</feature>
<feature type="compositionally biased region" description="Basic and acidic residues" evidence="1">
    <location>
        <begin position="351"/>
        <end position="365"/>
    </location>
</feature>
<proteinExistence type="predicted"/>
<feature type="region of interest" description="Disordered" evidence="1">
    <location>
        <begin position="2044"/>
        <end position="2099"/>
    </location>
</feature>
<feature type="compositionally biased region" description="Basic and acidic residues" evidence="1">
    <location>
        <begin position="1010"/>
        <end position="1023"/>
    </location>
</feature>
<accession>F0VFW5</accession>
<dbReference type="Proteomes" id="UP000007494">
    <property type="component" value="Chromosome VIIb"/>
</dbReference>
<feature type="region of interest" description="Disordered" evidence="1">
    <location>
        <begin position="1492"/>
        <end position="1536"/>
    </location>
</feature>
<evidence type="ECO:0000313" key="2">
    <source>
        <dbReference type="EMBL" id="CBZ52609.1"/>
    </source>
</evidence>
<feature type="compositionally biased region" description="Basic and acidic residues" evidence="1">
    <location>
        <begin position="1914"/>
        <end position="1933"/>
    </location>
</feature>
<feature type="region of interest" description="Disordered" evidence="1">
    <location>
        <begin position="349"/>
        <end position="378"/>
    </location>
</feature>
<feature type="compositionally biased region" description="Low complexity" evidence="1">
    <location>
        <begin position="1136"/>
        <end position="1170"/>
    </location>
</feature>
<feature type="region of interest" description="Disordered" evidence="1">
    <location>
        <begin position="1418"/>
        <end position="1445"/>
    </location>
</feature>
<feature type="region of interest" description="Disordered" evidence="1">
    <location>
        <begin position="1839"/>
        <end position="1864"/>
    </location>
</feature>
<feature type="compositionally biased region" description="Basic and acidic residues" evidence="1">
    <location>
        <begin position="1363"/>
        <end position="1384"/>
    </location>
</feature>
<dbReference type="PROSITE" id="PS51257">
    <property type="entry name" value="PROKAR_LIPOPROTEIN"/>
    <property type="match status" value="1"/>
</dbReference>
<feature type="compositionally biased region" description="Polar residues" evidence="1">
    <location>
        <begin position="2072"/>
        <end position="2081"/>
    </location>
</feature>
<dbReference type="PANTHER" id="PTHR14374">
    <property type="entry name" value="FOIE GRAS"/>
    <property type="match status" value="1"/>
</dbReference>
<feature type="region of interest" description="Disordered" evidence="1">
    <location>
        <begin position="83"/>
        <end position="136"/>
    </location>
</feature>
<dbReference type="InParanoid" id="F0VFW5"/>
<protein>
    <recommendedName>
        <fullName evidence="4">Trafficking protein particle complex subunit 11 domain-containing protein</fullName>
    </recommendedName>
</protein>
<feature type="region of interest" description="Disordered" evidence="1">
    <location>
        <begin position="1120"/>
        <end position="1261"/>
    </location>
</feature>
<evidence type="ECO:0008006" key="4">
    <source>
        <dbReference type="Google" id="ProtNLM"/>
    </source>
</evidence>
<feature type="region of interest" description="Disordered" evidence="1">
    <location>
        <begin position="705"/>
        <end position="727"/>
    </location>
</feature>
<sequence length="2830" mass="298572">MDKFLHEIVIASPGVLSPSRRSVVSLSSSSGGSACPSPSPFSSGTSPFPFSRLASASASSPAVCPTGEAALGAASAATSPVPADPLALSAPRQGALPGPDGAPAGPSTAEASGLAGEGREAEGSGAAGTPPPLMSSTEATLAGLRRPPVKKKTPAPEQLLNKGFLRHGWMRKQLAERPAAYALCFDWREAFADPAAAPALVSPASHAGARRDPRQPEAPSAPATPLTAAPSASAACHQASPLSASLQPCCRCCLYNRELRSRQEERPSAATAGGSFLGTKNSPTLEGSDADGNGGNGALSEPHAGPGGGSEDQNASGDRCPPGSPHCCRNENADGRLCCAQAALQSCPASDETKGKRNAEGESEHAPAAIPRSPQVNAATDATETLVAGLDAREVAIARAERAALALIERIRDRVHRKKVAPKMILFVILPAGLPDPQGAVGCLRRLNPSEIAALFVTCGIDDIQTKMERLEQVAYDCAVEHYENEARRYRKQIHHAPKCADRSQSNACHVYHVRSLVKAGYMLEFAGQPHGAMKSFIAAWQLLTTDKQMATAVERVALCNVLSVRMYHMYFQANEPAKAAHHAREHRAVLRENPEDEELFGYLLPQWLAELHELLAHLQQEALLTQHRLHQAQAPAGPDAPASPSLASGPPAGRRHAGDEGGEPKRQGFASALGFGRNGREGEGLGFFGANGLHFNKWGLGRDAGRTAPPSGSGARGAGREAGASHGETSLALFSAGADELGAPTPSTSSHAFLGFGDAHTSLSQMVYGGTRPPYQAGDSGFGSAQAEQPGTHLAPDLLSLTTEAWENPGFHFQAAARYLQELRVWVRRAKVQLRPPSMKGGLAVPSEWIGQLDTLQHGVEAFSLIPHTTPGAAAALMRQEILLRWIFSVNEQQVSMHATRLLSKAHAIYKCIGGTRGCPVIACQLADALFDSQRMLTARQLYATLAQALSVNLFNRASLLSSSFCAGARFPVGGCDAAGARDGRGEAGAQLSRSADAGEAGRPSGRGGENDAGHRGRERGYGEISSRNSDRRARERRRSREETDPQSDIASDSEDEDTQQMMWASWWWPLLEYVLARLLLSICSLLSLAPPPFLYDLAHVNPLFHCIEARHAPSSLSQSVGEEAASKSASPQDDLSSNGNSVFSSLSSLDSSSGGPDSSLPASSPGAAHFSSGEPGPFLDASGASAFPGNDAQAVHGDPRAGHLHASDGSAKCAPATCNRAADAAEAESRAGREGGETRASGPSRVHAEGDERHSGGVARAGVSASLPLQALAPLPSFLDFENYRIGVLCVFELMNLFALRAGREDPEGEKRRQLRAFLLLALLPKLQHLVESEEGQSSPGKLETGHSGHSGFASCAPNPLREDRRLDRSEEAKARGDARRERGNVTVSLPGVVAWLAFPNPDELHREAVALWRREDARKPTQKASRARGEAEVAAPGDAGGRKKRRSVVQGVLCLIQRFGLDLEVASRGVLVTSRGPLPCRLLPLASAEEDESARQLPADHEPGDDLEKDERGERRARENLRDRSAKATPRALVSSASSVASADLCGRRPYSGAAAGRPGVVIPSESLCCFRLMVYPFDGARRPLSPFFPSPASLSAPLRVLGLAFKWQLCRFVTFTLSTLLPLDTASPPPQLEPGQMKQVRRLRGELRDGRGREESMSSRFPFSARAAAGVIRDRGEGAGNGGQDEEYGDISLDASAAKRIEPSTASNASPESCSSFAPLLDVLAEVPRGSWPQPVRHALLQKRLSVPPPPMPPSHTGEDVKTSPLLFLPGTKPPEDVRPDRFFRVGLSTPAFAWKDEIVPLVLRIVKNSGSLPSHLSRCRLLLFASHEAAASELVSSRGAPGRSVISGAPEAEGVGTAGARPAASAFLEETGAKHAPGLDTESADDGSKRETDRDTGEARARPAAAVRARGEPEGQEKDGEERPLRRDGGQAFFSAEPSRLQSRENRLHSWGWPARAEPPHGSFESLGGLVGRVESLVAFAAFLEERGEERGLRGEAVGGGSRFRALFPVSVSANRPVLSLDFDGLGEPDAVQETQAKGLEAGEATREGGVSRFRVHQEPPRGGNPGTDSAGSSESARGWRGSKTAGAPSERPSGCPNCLAHMAAHYRALGYNCEGPGDRARGEEGETLILSRPPRRLLAGSGGDGEVRDEAWGLCGAHSADSASSFLFENDMRELARDPSDASRSSVRLFTFRPSRPKARFPGQPSRGGSIPSLAEGQEGPCLQPALGESSGGRSGCSTREMPAQIPAKTSTDAEGAAGDAAGFSPLDCSPSDPHAASAVGRWAEASPNAEGSSDALNRREEEGGERATGCGPDSLGEEIAVPLLFRAKAPGAVQIRVVLEFPSRPRCRRGPRAGGEGEAWQDAADEEAFLDLDPQEDFVTAAGSILVQNPVAVQLQAAPFAAANRPGDGEEQTDSPRGLPFPPENAAGIACGGVAPLAYLHLANPSSISLRLDDVRLTPLATCRPEGGEKGAGSDVGRNAHAQTAENRRGFSADDGRQGGGTEPERVRKPSHQEGTASENACTWRICSECGTFLPSSVSLTKRAGGEGSATEERNPVEAALSPPLIGCRATVESLEAWSAIVDLEGLLRSLVSTETASREEQQSEGRRHLAAASEYAFPFSLLSLLPACVDLSPVTIRVTHAPTPTVGVPFTLRATITNNTADPQEATVQLVYPPAAASVEARLQAESDLAGDGPPESARGWSRRSDCPYLITGIMSTDLLLSPASDRVMQWTLVACRAGAFSVPTVVVQCHRCLSGTSATPATVFEEVEDTAEPDVAQQLSQALREAIEGDSPQAPDSSRGGSVFMSHLTHVVVFPNPQRVG</sequence>
<feature type="region of interest" description="Disordered" evidence="1">
    <location>
        <begin position="2200"/>
        <end position="2320"/>
    </location>
</feature>
<organism evidence="2 3">
    <name type="scientific">Neospora caninum (strain Liverpool)</name>
    <dbReference type="NCBI Taxonomy" id="572307"/>
    <lineage>
        <taxon>Eukaryota</taxon>
        <taxon>Sar</taxon>
        <taxon>Alveolata</taxon>
        <taxon>Apicomplexa</taxon>
        <taxon>Conoidasida</taxon>
        <taxon>Coccidia</taxon>
        <taxon>Eucoccidiorida</taxon>
        <taxon>Eimeriorina</taxon>
        <taxon>Sarcocystidae</taxon>
        <taxon>Neospora</taxon>
    </lineage>
</organism>
<feature type="region of interest" description="Disordered" evidence="1">
    <location>
        <begin position="202"/>
        <end position="228"/>
    </location>
</feature>
<dbReference type="eggNOG" id="ENOG502SCGD">
    <property type="taxonomic scope" value="Eukaryota"/>
</dbReference>
<feature type="compositionally biased region" description="Low complexity" evidence="1">
    <location>
        <begin position="635"/>
        <end position="653"/>
    </location>
</feature>
<gene>
    <name evidence="2" type="ORF">NCLIV_023980</name>
</gene>
<feature type="region of interest" description="Disordered" evidence="1">
    <location>
        <begin position="983"/>
        <end position="1058"/>
    </location>
</feature>
<dbReference type="PANTHER" id="PTHR14374:SF0">
    <property type="entry name" value="TRAFFICKING PROTEIN PARTICLE COMPLEX SUBUNIT 11"/>
    <property type="match status" value="1"/>
</dbReference>
<dbReference type="OMA" id="YDCAVEH"/>
<feature type="compositionally biased region" description="Basic and acidic residues" evidence="1">
    <location>
        <begin position="1501"/>
        <end position="1529"/>
    </location>
</feature>
<feature type="region of interest" description="Disordered" evidence="1">
    <location>
        <begin position="2410"/>
        <end position="2430"/>
    </location>
</feature>
<keyword evidence="3" id="KW-1185">Reference proteome</keyword>
<reference evidence="3" key="1">
    <citation type="journal article" date="2012" name="PLoS Pathog.">
        <title>Comparative genomics of the apicomplexan parasites Toxoplasma gondii and Neospora caninum: Coccidia differing in host range and transmission strategy.</title>
        <authorList>
            <person name="Reid A.J."/>
            <person name="Vermont S.J."/>
            <person name="Cotton J.A."/>
            <person name="Harris D."/>
            <person name="Hill-Cawthorne G.A."/>
            <person name="Konen-Waisman S."/>
            <person name="Latham S.M."/>
            <person name="Mourier T."/>
            <person name="Norton R."/>
            <person name="Quail M.A."/>
            <person name="Sanders M."/>
            <person name="Shanmugam D."/>
            <person name="Sohal A."/>
            <person name="Wasmuth J.D."/>
            <person name="Brunk B."/>
            <person name="Grigg M.E."/>
            <person name="Howard J.C."/>
            <person name="Parkinson J."/>
            <person name="Roos D.S."/>
            <person name="Trees A.J."/>
            <person name="Berriman M."/>
            <person name="Pain A."/>
            <person name="Wastling J.M."/>
        </authorList>
    </citation>
    <scope>NUCLEOTIDE SEQUENCE [LARGE SCALE GENOMIC DNA]</scope>
    <source>
        <strain evidence="3">Liverpool</strain>
    </source>
</reference>
<feature type="compositionally biased region" description="Basic and acidic residues" evidence="1">
    <location>
        <begin position="1248"/>
        <end position="1257"/>
    </location>
</feature>
<feature type="region of interest" description="Disordered" evidence="1">
    <location>
        <begin position="630"/>
        <end position="676"/>
    </location>
</feature>
<dbReference type="EMBL" id="FR823389">
    <property type="protein sequence ID" value="CBZ52609.1"/>
    <property type="molecule type" value="Genomic_DNA"/>
</dbReference>
<dbReference type="OrthoDB" id="6278596at2759"/>
<feature type="compositionally biased region" description="Basic and acidic residues" evidence="1">
    <location>
        <begin position="1229"/>
        <end position="1239"/>
    </location>
</feature>
<evidence type="ECO:0000256" key="1">
    <source>
        <dbReference type="SAM" id="MobiDB-lite"/>
    </source>
</evidence>
<feature type="region of interest" description="Disordered" evidence="1">
    <location>
        <begin position="1334"/>
        <end position="1384"/>
    </location>
</feature>
<dbReference type="VEuPathDB" id="ToxoDB:NCLIV_023980"/>
<dbReference type="RefSeq" id="XP_003882641.1">
    <property type="nucleotide sequence ID" value="XM_003882592.1"/>
</dbReference>
<evidence type="ECO:0000313" key="3">
    <source>
        <dbReference type="Proteomes" id="UP000007494"/>
    </source>
</evidence>
<feature type="compositionally biased region" description="Basic and acidic residues" evidence="1">
    <location>
        <begin position="657"/>
        <end position="667"/>
    </location>
</feature>
<feature type="region of interest" description="Disordered" evidence="1">
    <location>
        <begin position="1876"/>
        <end position="1933"/>
    </location>
</feature>
<feature type="compositionally biased region" description="Basic and acidic residues" evidence="1">
    <location>
        <begin position="1891"/>
        <end position="1906"/>
    </location>
</feature>
<feature type="compositionally biased region" description="Basic and acidic residues" evidence="1">
    <location>
        <begin position="1030"/>
        <end position="1045"/>
    </location>
</feature>
<feature type="compositionally biased region" description="Low complexity" evidence="1">
    <location>
        <begin position="2259"/>
        <end position="2269"/>
    </location>
</feature>
<feature type="region of interest" description="Disordered" evidence="1">
    <location>
        <begin position="2470"/>
        <end position="2525"/>
    </location>
</feature>
<feature type="compositionally biased region" description="Low complexity" evidence="1">
    <location>
        <begin position="94"/>
        <end position="114"/>
    </location>
</feature>
<feature type="region of interest" description="Disordered" evidence="1">
    <location>
        <begin position="263"/>
        <end position="323"/>
    </location>
</feature>